<feature type="zinc finger region" description="C3H1-type" evidence="1">
    <location>
        <begin position="168"/>
        <end position="196"/>
    </location>
</feature>
<dbReference type="GO" id="GO:0008270">
    <property type="term" value="F:zinc ion binding"/>
    <property type="evidence" value="ECO:0007669"/>
    <property type="project" value="UniProtKB-KW"/>
</dbReference>
<keyword evidence="1" id="KW-0863">Zinc-finger</keyword>
<evidence type="ECO:0000313" key="5">
    <source>
        <dbReference type="EMBL" id="CRZ02682.1"/>
    </source>
</evidence>
<dbReference type="InterPro" id="IPR025605">
    <property type="entry name" value="OST-HTH/LOTUS_dom"/>
</dbReference>
<organism evidence="5">
    <name type="scientific">Spongospora subterranea</name>
    <dbReference type="NCBI Taxonomy" id="70186"/>
    <lineage>
        <taxon>Eukaryota</taxon>
        <taxon>Sar</taxon>
        <taxon>Rhizaria</taxon>
        <taxon>Endomyxa</taxon>
        <taxon>Phytomyxea</taxon>
        <taxon>Plasmodiophorida</taxon>
        <taxon>Plasmodiophoridae</taxon>
        <taxon>Spongospora</taxon>
    </lineage>
</organism>
<feature type="region of interest" description="Disordered" evidence="2">
    <location>
        <begin position="52"/>
        <end position="76"/>
    </location>
</feature>
<dbReference type="PROSITE" id="PS51644">
    <property type="entry name" value="HTH_OST"/>
    <property type="match status" value="1"/>
</dbReference>
<keyword evidence="1" id="KW-0479">Metal-binding</keyword>
<dbReference type="InterPro" id="IPR000571">
    <property type="entry name" value="Znf_CCCH"/>
</dbReference>
<dbReference type="PROSITE" id="PS50103">
    <property type="entry name" value="ZF_C3H1"/>
    <property type="match status" value="1"/>
</dbReference>
<accession>A0A0H5QM71</accession>
<proteinExistence type="predicted"/>
<evidence type="ECO:0000256" key="1">
    <source>
        <dbReference type="PROSITE-ProRule" id="PRU00723"/>
    </source>
</evidence>
<keyword evidence="1" id="KW-0862">Zinc</keyword>
<dbReference type="EMBL" id="HACM01002240">
    <property type="protein sequence ID" value="CRZ02682.1"/>
    <property type="molecule type" value="Transcribed_RNA"/>
</dbReference>
<protein>
    <recommendedName>
        <fullName evidence="6">C3H1-type domain-containing protein</fullName>
    </recommendedName>
</protein>
<sequence length="225" mass="25139">MTEKHQFTDFDDLFQAYEAARSLLDSLLSQVKHRGIKTIYVSSDLAQKAKLSVEEDQVPSKTSKRSPSPTNVPSTNHHRILGRELVHLLKLAPNHEIQLSLLPSLYKRQFGCDIDRTGYSSLSPLIRSAIATDFRISMYPKGTNWYLSAKLSRVVPESTPEPRTKRPKLEATPCIYFNQRVGCKKASTCPFVHVCDQCGSRSHGRVSCATSVRSSLPPAHESANV</sequence>
<feature type="compositionally biased region" description="Low complexity" evidence="2">
    <location>
        <begin position="59"/>
        <end position="69"/>
    </location>
</feature>
<name>A0A0H5QM71_9EUKA</name>
<evidence type="ECO:0000259" key="4">
    <source>
        <dbReference type="PROSITE" id="PS51644"/>
    </source>
</evidence>
<dbReference type="AlphaFoldDB" id="A0A0H5QM71"/>
<dbReference type="Pfam" id="PF12872">
    <property type="entry name" value="OST-HTH"/>
    <property type="match status" value="1"/>
</dbReference>
<feature type="domain" description="HTH OST-type" evidence="4">
    <location>
        <begin position="77"/>
        <end position="151"/>
    </location>
</feature>
<evidence type="ECO:0008006" key="6">
    <source>
        <dbReference type="Google" id="ProtNLM"/>
    </source>
</evidence>
<reference evidence="5" key="1">
    <citation type="submission" date="2015-04" db="EMBL/GenBank/DDBJ databases">
        <title>The genome sequence of the plant pathogenic Rhizarian Plasmodiophora brassicae reveals insights in its biotrophic life cycle and the origin of chitin synthesis.</title>
        <authorList>
            <person name="Schwelm A."/>
            <person name="Fogelqvist J."/>
            <person name="Knaust A."/>
            <person name="Julke S."/>
            <person name="Lilja T."/>
            <person name="Dhandapani V."/>
            <person name="Bonilla-Rosso G."/>
            <person name="Karlsson M."/>
            <person name="Shevchenko A."/>
            <person name="Choi S.R."/>
            <person name="Kim H.G."/>
            <person name="Park J.Y."/>
            <person name="Lim Y.P."/>
            <person name="Ludwig-Muller J."/>
            <person name="Dixelius C."/>
        </authorList>
    </citation>
    <scope>NUCLEOTIDE SEQUENCE</scope>
    <source>
        <tissue evidence="5">Potato root galls</tissue>
    </source>
</reference>
<evidence type="ECO:0000256" key="2">
    <source>
        <dbReference type="SAM" id="MobiDB-lite"/>
    </source>
</evidence>
<feature type="domain" description="C3H1-type" evidence="3">
    <location>
        <begin position="168"/>
        <end position="196"/>
    </location>
</feature>
<evidence type="ECO:0000259" key="3">
    <source>
        <dbReference type="PROSITE" id="PS50103"/>
    </source>
</evidence>